<dbReference type="Pfam" id="PF01636">
    <property type="entry name" value="APH"/>
    <property type="match status" value="1"/>
</dbReference>
<dbReference type="InterPro" id="IPR002575">
    <property type="entry name" value="Aminoglycoside_PTrfase"/>
</dbReference>
<reference evidence="2 3" key="1">
    <citation type="submission" date="2022-12" db="EMBL/GenBank/DDBJ databases">
        <authorList>
            <person name="Mo P."/>
        </authorList>
    </citation>
    <scope>NUCLEOTIDE SEQUENCE [LARGE SCALE GENOMIC DNA]</scope>
    <source>
        <strain evidence="2 3">HUAS 2-6</strain>
    </source>
</reference>
<dbReference type="Proteomes" id="UP001212326">
    <property type="component" value="Chromosome"/>
</dbReference>
<organism evidence="2 3">
    <name type="scientific">Streptomyces camelliae</name>
    <dbReference type="NCBI Taxonomy" id="3004093"/>
    <lineage>
        <taxon>Bacteria</taxon>
        <taxon>Bacillati</taxon>
        <taxon>Actinomycetota</taxon>
        <taxon>Actinomycetes</taxon>
        <taxon>Kitasatosporales</taxon>
        <taxon>Streptomycetaceae</taxon>
        <taxon>Streptomyces</taxon>
    </lineage>
</organism>
<evidence type="ECO:0000313" key="3">
    <source>
        <dbReference type="Proteomes" id="UP001212326"/>
    </source>
</evidence>
<dbReference type="RefSeq" id="WP_270081847.1">
    <property type="nucleotide sequence ID" value="NZ_CP115300.1"/>
</dbReference>
<evidence type="ECO:0000259" key="1">
    <source>
        <dbReference type="Pfam" id="PF01636"/>
    </source>
</evidence>
<evidence type="ECO:0000313" key="2">
    <source>
        <dbReference type="EMBL" id="WBO64084.1"/>
    </source>
</evidence>
<dbReference type="Gene3D" id="3.30.200.150">
    <property type="match status" value="1"/>
</dbReference>
<accession>A0ABY7P3J3</accession>
<keyword evidence="3" id="KW-1185">Reference proteome</keyword>
<dbReference type="SUPFAM" id="SSF56112">
    <property type="entry name" value="Protein kinase-like (PK-like)"/>
    <property type="match status" value="1"/>
</dbReference>
<protein>
    <submittedName>
        <fullName evidence="2">Phosphotransferase</fullName>
    </submittedName>
</protein>
<dbReference type="Gene3D" id="3.90.1200.10">
    <property type="match status" value="1"/>
</dbReference>
<dbReference type="InterPro" id="IPR011009">
    <property type="entry name" value="Kinase-like_dom_sf"/>
</dbReference>
<name>A0ABY7P3J3_9ACTN</name>
<gene>
    <name evidence="2" type="ORF">O1G22_15220</name>
</gene>
<proteinExistence type="predicted"/>
<dbReference type="EMBL" id="CP115300">
    <property type="protein sequence ID" value="WBO64084.1"/>
    <property type="molecule type" value="Genomic_DNA"/>
</dbReference>
<feature type="domain" description="Aminoglycoside phosphotransferase" evidence="1">
    <location>
        <begin position="56"/>
        <end position="277"/>
    </location>
</feature>
<sequence length="328" mass="35361">MTETRQPRTVADLTPLARAALGRHRTLSAVTRLRGGSKKGVYRLRLDDGGSAIAYLWTPDEDYWSHSGAAPAADPRDPFSHASGLGLFTAAHDRLAAAGVRTPRLLHVDPEARAAVVEDLTGGSLEEALRRDPDAAAPALDALAESLRALRGCRSAAHGKVAVTAAGGSAYGDSCARLVADRALSDIAETAVRDPRVAAAQERLEDAVRSLAAEARPRAEHVLVHGELGPDHVLLDADGRPALIDIEGLMYFDAEWEHAFLRMRFGPHYAALRADGLDEDRLRLYRLALHLNLVAGPLRLLQGDFPFAESMREIAEHNLAQALDLVKL</sequence>